<name>A0A1B2HSU3_9PSEU</name>
<feature type="domain" description="ASCH" evidence="1">
    <location>
        <begin position="13"/>
        <end position="131"/>
    </location>
</feature>
<dbReference type="SMART" id="SM01022">
    <property type="entry name" value="ASCH"/>
    <property type="match status" value="1"/>
</dbReference>
<dbReference type="PANTHER" id="PTHR39203:SF1">
    <property type="entry name" value="CYTOPLASMIC PROTEIN"/>
    <property type="match status" value="1"/>
</dbReference>
<reference evidence="2 3" key="1">
    <citation type="submission" date="2016-07" db="EMBL/GenBank/DDBJ databases">
        <title>Complete genome sequence of the Lentzea guizhouensis DHS C013.</title>
        <authorList>
            <person name="Cao C."/>
        </authorList>
    </citation>
    <scope>NUCLEOTIDE SEQUENCE [LARGE SCALE GENOMIC DNA]</scope>
    <source>
        <strain evidence="2 3">DHS C013</strain>
    </source>
</reference>
<dbReference type="Pfam" id="PF04266">
    <property type="entry name" value="ASCH"/>
    <property type="match status" value="1"/>
</dbReference>
<dbReference type="AlphaFoldDB" id="A0A1B2HSU3"/>
<evidence type="ECO:0000313" key="3">
    <source>
        <dbReference type="Proteomes" id="UP000093053"/>
    </source>
</evidence>
<dbReference type="PIRSF" id="PIRSF021320">
    <property type="entry name" value="DUF984"/>
    <property type="match status" value="1"/>
</dbReference>
<dbReference type="RefSeq" id="WP_065919118.1">
    <property type="nucleotide sequence ID" value="NZ_CP016793.1"/>
</dbReference>
<gene>
    <name evidence="2" type="ORF">BBK82_37115</name>
</gene>
<dbReference type="OrthoDB" id="9807542at2"/>
<dbReference type="InterPro" id="IPR015947">
    <property type="entry name" value="PUA-like_sf"/>
</dbReference>
<dbReference type="EMBL" id="CP016793">
    <property type="protein sequence ID" value="ANZ40781.1"/>
    <property type="molecule type" value="Genomic_DNA"/>
</dbReference>
<dbReference type="PANTHER" id="PTHR39203">
    <property type="entry name" value="CYTOPLASMIC PROTEIN-RELATED"/>
    <property type="match status" value="1"/>
</dbReference>
<evidence type="ECO:0000313" key="2">
    <source>
        <dbReference type="EMBL" id="ANZ40781.1"/>
    </source>
</evidence>
<sequence>MWPRLDGLRTMELGMPGEQRDRLTALVLAGTKRATAGLLTDYTADGEPPEHVGERMALVDSAGTRIATVEVTAVLVTPFGRVSWEFAEAEGEGFTSVEHWRQVHAGFWSRHSGTEVGDNAPVVCVWFRLIGG</sequence>
<evidence type="ECO:0000259" key="1">
    <source>
        <dbReference type="SMART" id="SM01022"/>
    </source>
</evidence>
<dbReference type="KEGG" id="led:BBK82_37115"/>
<dbReference type="InterPro" id="IPR007374">
    <property type="entry name" value="ASCH_domain"/>
</dbReference>
<protein>
    <submittedName>
        <fullName evidence="2">ASCH domain-containing protein</fullName>
    </submittedName>
</protein>
<organism evidence="2 3">
    <name type="scientific">Lentzea guizhouensis</name>
    <dbReference type="NCBI Taxonomy" id="1586287"/>
    <lineage>
        <taxon>Bacteria</taxon>
        <taxon>Bacillati</taxon>
        <taxon>Actinomycetota</taxon>
        <taxon>Actinomycetes</taxon>
        <taxon>Pseudonocardiales</taxon>
        <taxon>Pseudonocardiaceae</taxon>
        <taxon>Lentzea</taxon>
    </lineage>
</organism>
<keyword evidence="3" id="KW-1185">Reference proteome</keyword>
<dbReference type="SUPFAM" id="SSF88697">
    <property type="entry name" value="PUA domain-like"/>
    <property type="match status" value="1"/>
</dbReference>
<dbReference type="Proteomes" id="UP000093053">
    <property type="component" value="Chromosome"/>
</dbReference>
<proteinExistence type="predicted"/>
<dbReference type="STRING" id="1586287.BBK82_37115"/>
<accession>A0A1B2HSU3</accession>
<dbReference type="Gene3D" id="3.10.400.10">
    <property type="entry name" value="Sulfate adenylyltransferase"/>
    <property type="match status" value="1"/>
</dbReference>
<dbReference type="InterPro" id="IPR009326">
    <property type="entry name" value="DUF984"/>
</dbReference>